<reference evidence="3" key="1">
    <citation type="journal article" date="2023" name="Insect Mol. Biol.">
        <title>Genome sequencing provides insights into the evolution of gene families encoding plant cell wall-degrading enzymes in longhorned beetles.</title>
        <authorList>
            <person name="Shin N.R."/>
            <person name="Okamura Y."/>
            <person name="Kirsch R."/>
            <person name="Pauchet Y."/>
        </authorList>
    </citation>
    <scope>NUCLEOTIDE SEQUENCE</scope>
    <source>
        <strain evidence="3">RBIC_L_NR</strain>
    </source>
</reference>
<feature type="domain" description="Transcription factor IIIC 90kDa subunit N-terminal" evidence="2">
    <location>
        <begin position="26"/>
        <end position="359"/>
    </location>
</feature>
<organism evidence="3 4">
    <name type="scientific">Rhamnusium bicolor</name>
    <dbReference type="NCBI Taxonomy" id="1586634"/>
    <lineage>
        <taxon>Eukaryota</taxon>
        <taxon>Metazoa</taxon>
        <taxon>Ecdysozoa</taxon>
        <taxon>Arthropoda</taxon>
        <taxon>Hexapoda</taxon>
        <taxon>Insecta</taxon>
        <taxon>Pterygota</taxon>
        <taxon>Neoptera</taxon>
        <taxon>Endopterygota</taxon>
        <taxon>Coleoptera</taxon>
        <taxon>Polyphaga</taxon>
        <taxon>Cucujiformia</taxon>
        <taxon>Chrysomeloidea</taxon>
        <taxon>Cerambycidae</taxon>
        <taxon>Lepturinae</taxon>
        <taxon>Rhagiini</taxon>
        <taxon>Rhamnusium</taxon>
    </lineage>
</organism>
<comment type="caution">
    <text evidence="3">The sequence shown here is derived from an EMBL/GenBank/DDBJ whole genome shotgun (WGS) entry which is preliminary data.</text>
</comment>
<gene>
    <name evidence="3" type="ORF">NQ314_017361</name>
</gene>
<accession>A0AAV8WTV4</accession>
<evidence type="ECO:0000313" key="3">
    <source>
        <dbReference type="EMBL" id="KAJ8929896.1"/>
    </source>
</evidence>
<dbReference type="EMBL" id="JANEYF010004843">
    <property type="protein sequence ID" value="KAJ8929896.1"/>
    <property type="molecule type" value="Genomic_DNA"/>
</dbReference>
<dbReference type="InterPro" id="IPR044230">
    <property type="entry name" value="GTF3C4"/>
</dbReference>
<proteinExistence type="predicted"/>
<sequence length="754" mass="87409">MSIEFRLLDHFKLTNRLSINFACSYSEDDRLFIISDSGIYIITLKGYITCPFPDFSCKKDFLQVSNFTPSANVDLDINSFHRDLDRNALYETVLSTEYSGNLNNTTPIEAIPLCAEWSPKGIVGTAECMLAILTNLYSLEIYVRYLDENDLVEYLLISNISQEIINIQKSQWKYADRFATHLKLTEMKTRVNTVTATAFTWSHLFKINNKECCAIFVGHMNGDISTWKINFRDSNSKEQSKLHFLGRYSTQLKRITTLHWHQTREFAGGLSFADSEGKMSILNITNLHQEAVTMDKELGFWTEPDKILVDKITVMIYENRTYILVIKQSYLIIYGISQMGDVFDQKVCQVDNYYITGIHHFKNIILILTLPGVLKQFTLVVVKERISLMEKNIPLKIDMSKYRTHGFFFSKNMVLIGLLAHPCQLRNFSKTKAFVNVFLFNNSLLNPFEILWYNSTGSLRDYWDCFEALRLICLKDKRFPWLGLSPDLNYDKLSLLQLKTLRLLAKQSEMVFNSVPFVRNYNIKPYILLHYLVEIKLIVRRINKLLNLRNSGKDLSVFQMRSIDLQNFFLKEMVVKNILAKANIIGSLCLPPHADNRCAISMMPIFLEPAYKCPFCKVLAHKEIEKEEDAIYCPYCDIPMEKRYVYEETCTDSITSNVIKDYETNSEELKSICFEDCLKEDISFSDIEENSSDFIIFSDSEDESTEEENMLRTLYVRLDKVSLEEVVKLDDEGIDNDPSIPGPSKKVLKLEQNN</sequence>
<protein>
    <recommendedName>
        <fullName evidence="2">Transcription factor IIIC 90kDa subunit N-terminal domain-containing protein</fullName>
    </recommendedName>
</protein>
<dbReference type="InterPro" id="IPR024761">
    <property type="entry name" value="TFIIIC_delta_N"/>
</dbReference>
<dbReference type="Proteomes" id="UP001162156">
    <property type="component" value="Unassembled WGS sequence"/>
</dbReference>
<dbReference type="PANTHER" id="PTHR15496">
    <property type="entry name" value="GENERAL TRANSCRIPTION FACTOR 3C POLYPEPTIDE 4 FAMILY"/>
    <property type="match status" value="1"/>
</dbReference>
<dbReference type="GO" id="GO:0006384">
    <property type="term" value="P:transcription initiation at RNA polymerase III promoter"/>
    <property type="evidence" value="ECO:0007669"/>
    <property type="project" value="InterPro"/>
</dbReference>
<dbReference type="GO" id="GO:0004402">
    <property type="term" value="F:histone acetyltransferase activity"/>
    <property type="evidence" value="ECO:0007669"/>
    <property type="project" value="InterPro"/>
</dbReference>
<name>A0AAV8WTV4_9CUCU</name>
<dbReference type="AlphaFoldDB" id="A0AAV8WTV4"/>
<dbReference type="PANTHER" id="PTHR15496:SF2">
    <property type="entry name" value="GENERAL TRANSCRIPTION FACTOR 3C POLYPEPTIDE 4"/>
    <property type="match status" value="1"/>
</dbReference>
<feature type="region of interest" description="Disordered" evidence="1">
    <location>
        <begin position="732"/>
        <end position="754"/>
    </location>
</feature>
<evidence type="ECO:0000256" key="1">
    <source>
        <dbReference type="SAM" id="MobiDB-lite"/>
    </source>
</evidence>
<evidence type="ECO:0000313" key="4">
    <source>
        <dbReference type="Proteomes" id="UP001162156"/>
    </source>
</evidence>
<dbReference type="GO" id="GO:0000127">
    <property type="term" value="C:transcription factor TFIIIC complex"/>
    <property type="evidence" value="ECO:0007669"/>
    <property type="project" value="InterPro"/>
</dbReference>
<evidence type="ECO:0000259" key="2">
    <source>
        <dbReference type="Pfam" id="PF12657"/>
    </source>
</evidence>
<keyword evidence="4" id="KW-1185">Reference proteome</keyword>
<dbReference type="Pfam" id="PF12657">
    <property type="entry name" value="TFIIIC_delta"/>
    <property type="match status" value="1"/>
</dbReference>